<dbReference type="InterPro" id="IPR025924">
    <property type="entry name" value="YHYH_dom"/>
</dbReference>
<proteinExistence type="predicted"/>
<gene>
    <name evidence="3" type="ORF">Poly21_33800</name>
</gene>
<name>A0A5C6BVW5_9BACT</name>
<dbReference type="RefSeq" id="WP_302119787.1">
    <property type="nucleotide sequence ID" value="NZ_SJPU01000002.1"/>
</dbReference>
<comment type="caution">
    <text evidence="3">The sequence shown here is derived from an EMBL/GenBank/DDBJ whole genome shotgun (WGS) entry which is preliminary data.</text>
</comment>
<dbReference type="AlphaFoldDB" id="A0A5C6BVW5"/>
<feature type="transmembrane region" description="Helical" evidence="1">
    <location>
        <begin position="587"/>
        <end position="605"/>
    </location>
</feature>
<keyword evidence="1" id="KW-1133">Transmembrane helix</keyword>
<keyword evidence="1" id="KW-0812">Transmembrane</keyword>
<dbReference type="Proteomes" id="UP000319908">
    <property type="component" value="Unassembled WGS sequence"/>
</dbReference>
<dbReference type="PANTHER" id="PTHR30289">
    <property type="entry name" value="UNCHARACTERIZED PROTEIN YBCL-RELATED"/>
    <property type="match status" value="1"/>
</dbReference>
<dbReference type="EMBL" id="SJPU01000002">
    <property type="protein sequence ID" value="TWU16175.1"/>
    <property type="molecule type" value="Genomic_DNA"/>
</dbReference>
<dbReference type="Pfam" id="PF14240">
    <property type="entry name" value="YHYH"/>
    <property type="match status" value="1"/>
</dbReference>
<reference evidence="3 4" key="1">
    <citation type="journal article" date="2020" name="Antonie Van Leeuwenhoek">
        <title>Rhodopirellula heiligendammensis sp. nov., Rhodopirellula pilleata sp. nov., and Rhodopirellula solitaria sp. nov. isolated from natural or artificial marine surfaces in Northern Germany and California, USA, and emended description of the genus Rhodopirellula.</title>
        <authorList>
            <person name="Kallscheuer N."/>
            <person name="Wiegand S."/>
            <person name="Jogler M."/>
            <person name="Boedeker C."/>
            <person name="Peeters S.H."/>
            <person name="Rast P."/>
            <person name="Heuer A."/>
            <person name="Jetten M.S.M."/>
            <person name="Rohde M."/>
            <person name="Jogler C."/>
        </authorList>
    </citation>
    <scope>NUCLEOTIDE SEQUENCE [LARGE SCALE GENOMIC DNA]</scope>
    <source>
        <strain evidence="3 4">Poly21</strain>
    </source>
</reference>
<evidence type="ECO:0000259" key="2">
    <source>
        <dbReference type="Pfam" id="PF14240"/>
    </source>
</evidence>
<dbReference type="Pfam" id="PF01161">
    <property type="entry name" value="PBP"/>
    <property type="match status" value="1"/>
</dbReference>
<dbReference type="InterPro" id="IPR008914">
    <property type="entry name" value="PEBP"/>
</dbReference>
<protein>
    <submittedName>
        <fullName evidence="3">Phosphatidylethanolamine-binding protein</fullName>
    </submittedName>
</protein>
<accession>A0A5C6BVW5</accession>
<feature type="domain" description="YHYH" evidence="2">
    <location>
        <begin position="191"/>
        <end position="286"/>
    </location>
</feature>
<organism evidence="3 4">
    <name type="scientific">Allorhodopirellula heiligendammensis</name>
    <dbReference type="NCBI Taxonomy" id="2714739"/>
    <lineage>
        <taxon>Bacteria</taxon>
        <taxon>Pseudomonadati</taxon>
        <taxon>Planctomycetota</taxon>
        <taxon>Planctomycetia</taxon>
        <taxon>Pirellulales</taxon>
        <taxon>Pirellulaceae</taxon>
        <taxon>Allorhodopirellula</taxon>
    </lineage>
</organism>
<dbReference type="Gene3D" id="2.30.30.700">
    <property type="entry name" value="SLA1 homology domain 1"/>
    <property type="match status" value="1"/>
</dbReference>
<sequence>MMHNRLLPGTMVLLTLFNSTSQLSAHEGGHHDDSDAPTASRTWSIIDSSEHLHGSFMSAKGGQVHIQTDAGKLTRIAINRLSTADRTWIETRLNALRTLNQQPGVRLAMKPALIQPDTQIHPDSQGTTIANAMPAIGQHFKPFGKLLQLRWDNDFLYVGSNGLPEHPMMIGIRAWQQQVPLPQKYLRENAWRIPLHPVPAKTPMSTKNDFLRGAIALAVNGVPIFNPLNNRGDDAYLFGELDEYGGHCGRADDYHYHIAPTHLEATAGKNAPIAYALDGYPIFGYQDEKAAEFAPLDNLGGHQDESGNYHYHAQKTYPYLNGGFYGEVTRRDGQVDPQPRADPIRPDLRPLRDARITGFTSTENRFELQYNVAGNQGVINYIVHDDGAVDFTFQEPSGKTRTASYRSDMGKPFLPQSAEWTSSLNIGDDAADAMPLLKVTSPAFGAGDELPGEFTGDGLGQSPPIAWTKGPPGTQAYAINLWHTPESGDVKSYWVLYDIPADITSLPQNVRGTGTPGTNDKGHLAYDPMRSKGPGVKQYHLTVFALSESLGPASTPLTRNELLERISGITLAQGTLNFQYTRNRTNTMQHFVGAILLVVTAFALWRCARWFSQREQTHERASNSAQAN</sequence>
<keyword evidence="1" id="KW-0472">Membrane</keyword>
<evidence type="ECO:0000256" key="1">
    <source>
        <dbReference type="SAM" id="Phobius"/>
    </source>
</evidence>
<evidence type="ECO:0000313" key="4">
    <source>
        <dbReference type="Proteomes" id="UP000319908"/>
    </source>
</evidence>
<keyword evidence="4" id="KW-1185">Reference proteome</keyword>
<dbReference type="SUPFAM" id="SSF49777">
    <property type="entry name" value="PEBP-like"/>
    <property type="match status" value="1"/>
</dbReference>
<evidence type="ECO:0000313" key="3">
    <source>
        <dbReference type="EMBL" id="TWU16175.1"/>
    </source>
</evidence>
<dbReference type="InterPro" id="IPR005247">
    <property type="entry name" value="YbhB_YbcL/LppC-like"/>
</dbReference>
<dbReference type="CDD" id="cd00865">
    <property type="entry name" value="PEBP_bact_arch"/>
    <property type="match status" value="1"/>
</dbReference>
<dbReference type="InterPro" id="IPR036610">
    <property type="entry name" value="PEBP-like_sf"/>
</dbReference>
<dbReference type="PANTHER" id="PTHR30289:SF8">
    <property type="entry name" value="YHYH DOMAIN-CONTAINING PROTEIN"/>
    <property type="match status" value="1"/>
</dbReference>
<dbReference type="Gene3D" id="3.90.280.10">
    <property type="entry name" value="PEBP-like"/>
    <property type="match status" value="1"/>
</dbReference>